<feature type="transmembrane region" description="Helical" evidence="6">
    <location>
        <begin position="301"/>
        <end position="321"/>
    </location>
</feature>
<dbReference type="PANTHER" id="PTHR23513">
    <property type="entry name" value="INTEGRAL MEMBRANE EFFLUX PROTEIN-RELATED"/>
    <property type="match status" value="1"/>
</dbReference>
<feature type="transmembrane region" description="Helical" evidence="6">
    <location>
        <begin position="271"/>
        <end position="294"/>
    </location>
</feature>
<feature type="transmembrane region" description="Helical" evidence="6">
    <location>
        <begin position="98"/>
        <end position="115"/>
    </location>
</feature>
<keyword evidence="5 6" id="KW-0472">Membrane</keyword>
<feature type="transmembrane region" description="Helical" evidence="6">
    <location>
        <begin position="362"/>
        <end position="385"/>
    </location>
</feature>
<evidence type="ECO:0000313" key="8">
    <source>
        <dbReference type="Proteomes" id="UP000319432"/>
    </source>
</evidence>
<feature type="transmembrane region" description="Helical" evidence="6">
    <location>
        <begin position="327"/>
        <end position="350"/>
    </location>
</feature>
<feature type="transmembrane region" description="Helical" evidence="6">
    <location>
        <begin position="391"/>
        <end position="410"/>
    </location>
</feature>
<keyword evidence="3 6" id="KW-0812">Transmembrane</keyword>
<keyword evidence="4 6" id="KW-1133">Transmembrane helix</keyword>
<dbReference type="SUPFAM" id="SSF103473">
    <property type="entry name" value="MFS general substrate transporter"/>
    <property type="match status" value="1"/>
</dbReference>
<gene>
    <name evidence="7" type="ORF">EEL30_07465</name>
</gene>
<dbReference type="OrthoDB" id="2351575at2"/>
<evidence type="ECO:0000256" key="4">
    <source>
        <dbReference type="ARBA" id="ARBA00022989"/>
    </source>
</evidence>
<evidence type="ECO:0000256" key="2">
    <source>
        <dbReference type="ARBA" id="ARBA00022475"/>
    </source>
</evidence>
<keyword evidence="2" id="KW-1003">Cell membrane</keyword>
<keyword evidence="8" id="KW-1185">Reference proteome</keyword>
<dbReference type="InterPro" id="IPR036259">
    <property type="entry name" value="MFS_trans_sf"/>
</dbReference>
<dbReference type="PANTHER" id="PTHR23513:SF19">
    <property type="entry name" value="MAJOR FACILITATOR SUPERFAMILY (MFS) PROFILE DOMAIN-CONTAINING PROTEIN"/>
    <property type="match status" value="1"/>
</dbReference>
<dbReference type="GO" id="GO:0022857">
    <property type="term" value="F:transmembrane transporter activity"/>
    <property type="evidence" value="ECO:0007669"/>
    <property type="project" value="InterPro"/>
</dbReference>
<protein>
    <submittedName>
        <fullName evidence="7">MFS transporter</fullName>
    </submittedName>
</protein>
<evidence type="ECO:0000313" key="7">
    <source>
        <dbReference type="EMBL" id="QDX92210.1"/>
    </source>
</evidence>
<name>A0A518V5E4_BRELA</name>
<reference evidence="7 8" key="1">
    <citation type="submission" date="2018-11" db="EMBL/GenBank/DDBJ databases">
        <title>Phylogenetic determinants of toxin gene distribution in genomes of Brevibacillus laterosporus.</title>
        <authorList>
            <person name="Glare T.R."/>
            <person name="Durrant A."/>
            <person name="Berry C."/>
            <person name="Palma L."/>
            <person name="Ormskirk M."/>
            <person name="Cox M.O."/>
        </authorList>
    </citation>
    <scope>NUCLEOTIDE SEQUENCE [LARGE SCALE GENOMIC DNA]</scope>
    <source>
        <strain evidence="7 8">1821L</strain>
    </source>
</reference>
<feature type="transmembrane region" description="Helical" evidence="6">
    <location>
        <begin position="7"/>
        <end position="32"/>
    </location>
</feature>
<proteinExistence type="predicted"/>
<accession>A0A518V5E4</accession>
<feature type="transmembrane region" description="Helical" evidence="6">
    <location>
        <begin position="243"/>
        <end position="265"/>
    </location>
</feature>
<dbReference type="CDD" id="cd06173">
    <property type="entry name" value="MFS_MefA_like"/>
    <property type="match status" value="1"/>
</dbReference>
<dbReference type="InterPro" id="IPR011701">
    <property type="entry name" value="MFS"/>
</dbReference>
<evidence type="ECO:0000256" key="6">
    <source>
        <dbReference type="SAM" id="Phobius"/>
    </source>
</evidence>
<dbReference type="GO" id="GO:0005886">
    <property type="term" value="C:plasma membrane"/>
    <property type="evidence" value="ECO:0007669"/>
    <property type="project" value="UniProtKB-SubCell"/>
</dbReference>
<comment type="subcellular location">
    <subcellularLocation>
        <location evidence="1">Cell membrane</location>
        <topology evidence="1">Multi-pass membrane protein</topology>
    </subcellularLocation>
</comment>
<dbReference type="EMBL" id="CP033464">
    <property type="protein sequence ID" value="QDX92210.1"/>
    <property type="molecule type" value="Genomic_DNA"/>
</dbReference>
<evidence type="ECO:0000256" key="1">
    <source>
        <dbReference type="ARBA" id="ARBA00004651"/>
    </source>
</evidence>
<organism evidence="7 8">
    <name type="scientific">Brevibacillus laterosporus</name>
    <name type="common">Bacillus laterosporus</name>
    <dbReference type="NCBI Taxonomy" id="1465"/>
    <lineage>
        <taxon>Bacteria</taxon>
        <taxon>Bacillati</taxon>
        <taxon>Bacillota</taxon>
        <taxon>Bacilli</taxon>
        <taxon>Bacillales</taxon>
        <taxon>Paenibacillaceae</taxon>
        <taxon>Brevibacillus</taxon>
    </lineage>
</organism>
<dbReference type="AlphaFoldDB" id="A0A518V5E4"/>
<sequence>MITRSFYYLWGTQTLSNMADIIYLMGLISLVLNSTDSLMITIFVPLFRFFSKTLSGLLAPLVLSRYRLPTILLVSQFGQFVLFAMLLFYLWMVPEERSYPIVFLIVFGMSFLDGWTNPVRNALVPRLALGEGLMKANGLISVSDHIVKCAGWALSGVIVVLIGSQSTLTLALVCYFIAMVFTAFIKDPLDMSIEKKKQLDKEENLKGTDKTTEGKESFWSDFSEGWKIIGHNRRIRTLTIIDTLDTIGGTAWIGVFVLAFVKQVLNRDESWLGLMNGSFFTGSIVGGLLVVALVKRLQKRSFIFMLLGFTVYILLAVFFAFNTHPLLALVLMTLTGPPIEIAAVIRRTLFQQSINAIQLPKVLAALDVMVNLTFSVSLLMLGWFADRFGMANLYLLAALLTTVAVIVGLFNRNTFSKTEVLKESKEDKSITT</sequence>
<dbReference type="Pfam" id="PF07690">
    <property type="entry name" value="MFS_1"/>
    <property type="match status" value="2"/>
</dbReference>
<evidence type="ECO:0000256" key="5">
    <source>
        <dbReference type="ARBA" id="ARBA00023136"/>
    </source>
</evidence>
<feature type="transmembrane region" description="Helical" evidence="6">
    <location>
        <begin position="70"/>
        <end position="92"/>
    </location>
</feature>
<dbReference type="Proteomes" id="UP000319432">
    <property type="component" value="Chromosome"/>
</dbReference>
<dbReference type="Gene3D" id="1.20.1250.20">
    <property type="entry name" value="MFS general substrate transporter like domains"/>
    <property type="match status" value="1"/>
</dbReference>
<evidence type="ECO:0000256" key="3">
    <source>
        <dbReference type="ARBA" id="ARBA00022692"/>
    </source>
</evidence>